<name>A0AAE1TN04_9EUCA</name>
<dbReference type="AlphaFoldDB" id="A0AAE1TN04"/>
<reference evidence="1" key="1">
    <citation type="submission" date="2023-11" db="EMBL/GenBank/DDBJ databases">
        <title>Genome assemblies of two species of porcelain crab, Petrolisthes cinctipes and Petrolisthes manimaculis (Anomura: Porcellanidae).</title>
        <authorList>
            <person name="Angst P."/>
        </authorList>
    </citation>
    <scope>NUCLEOTIDE SEQUENCE</scope>
    <source>
        <strain evidence="1">PB745_02</strain>
        <tissue evidence="1">Gill</tissue>
    </source>
</reference>
<keyword evidence="2" id="KW-1185">Reference proteome</keyword>
<proteinExistence type="predicted"/>
<evidence type="ECO:0000313" key="1">
    <source>
        <dbReference type="EMBL" id="KAK4291021.1"/>
    </source>
</evidence>
<accession>A0AAE1TN04</accession>
<evidence type="ECO:0000313" key="2">
    <source>
        <dbReference type="Proteomes" id="UP001292094"/>
    </source>
</evidence>
<protein>
    <submittedName>
        <fullName evidence="1">Uncharacterized protein</fullName>
    </submittedName>
</protein>
<comment type="caution">
    <text evidence="1">The sequence shown here is derived from an EMBL/GenBank/DDBJ whole genome shotgun (WGS) entry which is preliminary data.</text>
</comment>
<dbReference type="EMBL" id="JAWZYT010005302">
    <property type="protein sequence ID" value="KAK4291021.1"/>
    <property type="molecule type" value="Genomic_DNA"/>
</dbReference>
<organism evidence="1 2">
    <name type="scientific">Petrolisthes manimaculis</name>
    <dbReference type="NCBI Taxonomy" id="1843537"/>
    <lineage>
        <taxon>Eukaryota</taxon>
        <taxon>Metazoa</taxon>
        <taxon>Ecdysozoa</taxon>
        <taxon>Arthropoda</taxon>
        <taxon>Crustacea</taxon>
        <taxon>Multicrustacea</taxon>
        <taxon>Malacostraca</taxon>
        <taxon>Eumalacostraca</taxon>
        <taxon>Eucarida</taxon>
        <taxon>Decapoda</taxon>
        <taxon>Pleocyemata</taxon>
        <taxon>Anomura</taxon>
        <taxon>Galatheoidea</taxon>
        <taxon>Porcellanidae</taxon>
        <taxon>Petrolisthes</taxon>
    </lineage>
</organism>
<dbReference type="Proteomes" id="UP001292094">
    <property type="component" value="Unassembled WGS sequence"/>
</dbReference>
<gene>
    <name evidence="1" type="ORF">Pmani_036127</name>
</gene>
<sequence>MEGDKTEREGVKVLEAVVVVVKGIMVFEEVMVVVVQELMLLIYIPTTPTTSPSSLHHAIFRALRPSITAHDQRKKQLGRGVVRELGRQWGVGGWGMEGGGRCECILQPP</sequence>